<evidence type="ECO:0000256" key="2">
    <source>
        <dbReference type="ARBA" id="ARBA00022475"/>
    </source>
</evidence>
<comment type="subcellular location">
    <subcellularLocation>
        <location evidence="9">Cell membrane</location>
        <topology evidence="9">Multi-pass membrane protein</topology>
    </subcellularLocation>
</comment>
<dbReference type="PRINTS" id="PR00781">
    <property type="entry name" value="LIPOSIGPTASE"/>
</dbReference>
<evidence type="ECO:0000256" key="10">
    <source>
        <dbReference type="RuleBase" id="RU000594"/>
    </source>
</evidence>
<comment type="catalytic activity">
    <reaction evidence="9 10">
        <text>Release of signal peptides from bacterial membrane prolipoproteins. Hydrolyzes -Xaa-Yaa-Zaa-|-(S,diacylglyceryl)Cys-, in which Xaa is hydrophobic (preferably Leu), and Yaa (Ala or Ser) and Zaa (Gly or Ala) have small, neutral side chains.</text>
        <dbReference type="EC" id="3.4.23.36"/>
    </reaction>
</comment>
<keyword evidence="3 9" id="KW-0645">Protease</keyword>
<proteinExistence type="inferred from homology"/>
<dbReference type="Pfam" id="PF01252">
    <property type="entry name" value="Peptidase_A8"/>
    <property type="match status" value="1"/>
</dbReference>
<comment type="pathway">
    <text evidence="9">Protein modification; lipoprotein biosynthesis (signal peptide cleavage).</text>
</comment>
<dbReference type="InterPro" id="IPR001872">
    <property type="entry name" value="Peptidase_A8"/>
</dbReference>
<dbReference type="PROSITE" id="PS00855">
    <property type="entry name" value="SPASE_II"/>
    <property type="match status" value="1"/>
</dbReference>
<name>A0A3P1SH20_9ACTO</name>
<evidence type="ECO:0000256" key="1">
    <source>
        <dbReference type="ARBA" id="ARBA00006139"/>
    </source>
</evidence>
<dbReference type="HAMAP" id="MF_00161">
    <property type="entry name" value="LspA"/>
    <property type="match status" value="1"/>
</dbReference>
<evidence type="ECO:0000256" key="11">
    <source>
        <dbReference type="RuleBase" id="RU004181"/>
    </source>
</evidence>
<evidence type="ECO:0000256" key="9">
    <source>
        <dbReference type="HAMAP-Rule" id="MF_00161"/>
    </source>
</evidence>
<comment type="caution">
    <text evidence="12">The sequence shown here is derived from an EMBL/GenBank/DDBJ whole genome shotgun (WGS) entry which is preliminary data.</text>
</comment>
<evidence type="ECO:0000256" key="3">
    <source>
        <dbReference type="ARBA" id="ARBA00022670"/>
    </source>
</evidence>
<dbReference type="GO" id="GO:0006508">
    <property type="term" value="P:proteolysis"/>
    <property type="evidence" value="ECO:0007669"/>
    <property type="project" value="UniProtKB-KW"/>
</dbReference>
<dbReference type="Proteomes" id="UP000280444">
    <property type="component" value="Unassembled WGS sequence"/>
</dbReference>
<evidence type="ECO:0000256" key="8">
    <source>
        <dbReference type="ARBA" id="ARBA00023136"/>
    </source>
</evidence>
<dbReference type="NCBIfam" id="TIGR00077">
    <property type="entry name" value="lspA"/>
    <property type="match status" value="1"/>
</dbReference>
<comment type="similarity">
    <text evidence="1 9 11">Belongs to the peptidase A8 family.</text>
</comment>
<accession>A0A3P1SH20</accession>
<reference evidence="12 13" key="1">
    <citation type="submission" date="2018-11" db="EMBL/GenBank/DDBJ databases">
        <title>Genomes From Bacteria Associated with the Canine Oral Cavity: a Test Case for Automated Genome-Based Taxonomic Assignment.</title>
        <authorList>
            <person name="Coil D.A."/>
            <person name="Jospin G."/>
            <person name="Darling A.E."/>
            <person name="Wallis C."/>
            <person name="Davis I.J."/>
            <person name="Harris S."/>
            <person name="Eisen J.A."/>
            <person name="Holcombe L.J."/>
            <person name="O'Flynn C."/>
        </authorList>
    </citation>
    <scope>NUCLEOTIDE SEQUENCE [LARGE SCALE GENOMIC DNA]</scope>
    <source>
        <strain evidence="12 13">OH770</strain>
    </source>
</reference>
<keyword evidence="2 9" id="KW-1003">Cell membrane</keyword>
<dbReference type="PANTHER" id="PTHR33695:SF1">
    <property type="entry name" value="LIPOPROTEIN SIGNAL PEPTIDASE"/>
    <property type="match status" value="1"/>
</dbReference>
<comment type="function">
    <text evidence="9 10">This protein specifically catalyzes the removal of signal peptides from prolipoproteins.</text>
</comment>
<keyword evidence="13" id="KW-1185">Reference proteome</keyword>
<keyword evidence="7 9" id="KW-1133">Transmembrane helix</keyword>
<feature type="transmembrane region" description="Helical" evidence="9">
    <location>
        <begin position="58"/>
        <end position="77"/>
    </location>
</feature>
<dbReference type="AlphaFoldDB" id="A0A3P1SH20"/>
<comment type="caution">
    <text evidence="9">Lacks conserved residue(s) required for the propagation of feature annotation.</text>
</comment>
<organism evidence="12 13">
    <name type="scientific">Schaalia canis</name>
    <dbReference type="NCBI Taxonomy" id="100469"/>
    <lineage>
        <taxon>Bacteria</taxon>
        <taxon>Bacillati</taxon>
        <taxon>Actinomycetota</taxon>
        <taxon>Actinomycetes</taxon>
        <taxon>Actinomycetales</taxon>
        <taxon>Actinomycetaceae</taxon>
        <taxon>Schaalia</taxon>
    </lineage>
</organism>
<evidence type="ECO:0000313" key="13">
    <source>
        <dbReference type="Proteomes" id="UP000280444"/>
    </source>
</evidence>
<gene>
    <name evidence="9 12" type="primary">lspA</name>
    <name evidence="12" type="ORF">EII11_01800</name>
</gene>
<evidence type="ECO:0000256" key="5">
    <source>
        <dbReference type="ARBA" id="ARBA00022750"/>
    </source>
</evidence>
<feature type="active site" evidence="9">
    <location>
        <position position="117"/>
    </location>
</feature>
<feature type="transmembrane region" description="Helical" evidence="9">
    <location>
        <begin position="121"/>
        <end position="144"/>
    </location>
</feature>
<evidence type="ECO:0000313" key="12">
    <source>
        <dbReference type="EMBL" id="RRC96581.1"/>
    </source>
</evidence>
<dbReference type="PANTHER" id="PTHR33695">
    <property type="entry name" value="LIPOPROTEIN SIGNAL PEPTIDASE"/>
    <property type="match status" value="1"/>
</dbReference>
<dbReference type="EMBL" id="RQZF01000001">
    <property type="protein sequence ID" value="RRC96581.1"/>
    <property type="molecule type" value="Genomic_DNA"/>
</dbReference>
<evidence type="ECO:0000256" key="7">
    <source>
        <dbReference type="ARBA" id="ARBA00022989"/>
    </source>
</evidence>
<evidence type="ECO:0000256" key="6">
    <source>
        <dbReference type="ARBA" id="ARBA00022801"/>
    </source>
</evidence>
<evidence type="ECO:0000256" key="4">
    <source>
        <dbReference type="ARBA" id="ARBA00022692"/>
    </source>
</evidence>
<keyword evidence="4 9" id="KW-0812">Transmembrane</keyword>
<feature type="transmembrane region" description="Helical" evidence="9">
    <location>
        <begin position="84"/>
        <end position="101"/>
    </location>
</feature>
<dbReference type="GO" id="GO:0004190">
    <property type="term" value="F:aspartic-type endopeptidase activity"/>
    <property type="evidence" value="ECO:0007669"/>
    <property type="project" value="UniProtKB-UniRule"/>
</dbReference>
<dbReference type="GO" id="GO:0005886">
    <property type="term" value="C:plasma membrane"/>
    <property type="evidence" value="ECO:0007669"/>
    <property type="project" value="UniProtKB-SubCell"/>
</dbReference>
<feature type="active site" evidence="9">
    <location>
        <position position="131"/>
    </location>
</feature>
<sequence length="166" mass="17498">MLTVGAISAAVALATDLASKWWALDVLSDGQRLPIIGRWLSLRLVFNPGAAFSLGDNFTLVLTGLAAIISLVIIIAIWRARSRLNSAILGLLLGGALGNLYDRLTQPPGVGRGHVVDFIDYNGWFVGNVADIWIVLAAAGLVLIASRGSTLNRGETPASHEGNSRA</sequence>
<dbReference type="OrthoDB" id="4308908at2"/>
<keyword evidence="6 9" id="KW-0378">Hydrolase</keyword>
<keyword evidence="8 9" id="KW-0472">Membrane</keyword>
<protein>
    <recommendedName>
        <fullName evidence="9">Lipoprotein signal peptidase</fullName>
        <ecNumber evidence="9">3.4.23.36</ecNumber>
    </recommendedName>
    <alternativeName>
        <fullName evidence="9">Prolipoprotein signal peptidase</fullName>
    </alternativeName>
    <alternativeName>
        <fullName evidence="9">Signal peptidase II</fullName>
        <shortName evidence="9">SPase II</shortName>
    </alternativeName>
</protein>
<keyword evidence="5 9" id="KW-0064">Aspartyl protease</keyword>
<dbReference type="EC" id="3.4.23.36" evidence="9"/>
<dbReference type="UniPathway" id="UPA00665"/>